<evidence type="ECO:0000256" key="5">
    <source>
        <dbReference type="HAMAP-Rule" id="MF_03190"/>
    </source>
</evidence>
<dbReference type="GO" id="GO:0061542">
    <property type="term" value="F:3-demethylubiquinol 3-O-methyltransferase activity"/>
    <property type="evidence" value="ECO:0007669"/>
    <property type="project" value="UniProtKB-UniRule"/>
</dbReference>
<dbReference type="GO" id="GO:0032259">
    <property type="term" value="P:methylation"/>
    <property type="evidence" value="ECO:0007669"/>
    <property type="project" value="UniProtKB-KW"/>
</dbReference>
<dbReference type="InterPro" id="IPR010233">
    <property type="entry name" value="UbiG_MeTrfase"/>
</dbReference>
<keyword evidence="5" id="KW-0496">Mitochondrion</keyword>
<dbReference type="EC" id="2.1.1.114" evidence="5"/>
<dbReference type="EC" id="2.1.1.64" evidence="5"/>
<comment type="catalytic activity">
    <reaction evidence="5">
        <text>a 3,4-dihydroxy-5-(all-trans-polyprenyl)benzoate + S-adenosyl-L-methionine = a 4-hydroxy-3-methoxy-5-(all-trans-polyprenyl)benzoate + S-adenosyl-L-homocysteine + H(+)</text>
        <dbReference type="Rhea" id="RHEA:44452"/>
        <dbReference type="Rhea" id="RHEA-COMP:10930"/>
        <dbReference type="Rhea" id="RHEA-COMP:10931"/>
        <dbReference type="ChEBI" id="CHEBI:15378"/>
        <dbReference type="ChEBI" id="CHEBI:57856"/>
        <dbReference type="ChEBI" id="CHEBI:59789"/>
        <dbReference type="ChEBI" id="CHEBI:64694"/>
        <dbReference type="ChEBI" id="CHEBI:84443"/>
        <dbReference type="EC" id="2.1.1.114"/>
    </reaction>
</comment>
<reference evidence="7" key="1">
    <citation type="submission" date="2017-04" db="EMBL/GenBank/DDBJ databases">
        <title>Population genomics of picophytoplankton unveils novel chromosome hypervariability.</title>
        <authorList>
            <consortium name="DOE Joint Genome Institute"/>
            <person name="Blanc-Mathieu R."/>
            <person name="Krasovec M."/>
            <person name="Hebrard M."/>
            <person name="Yau S."/>
            <person name="Desgranges E."/>
            <person name="Martin J."/>
            <person name="Schackwitz W."/>
            <person name="Kuo A."/>
            <person name="Salin G."/>
            <person name="Donnadieu C."/>
            <person name="Desdevises Y."/>
            <person name="Sanchez-Ferandin S."/>
            <person name="Moreau H."/>
            <person name="Rivals E."/>
            <person name="Grigoriev I.V."/>
            <person name="Grimsley N."/>
            <person name="Eyre-Walker A."/>
            <person name="Piganeau G."/>
        </authorList>
    </citation>
    <scope>NUCLEOTIDE SEQUENCE [LARGE SCALE GENOMIC DNA]</scope>
    <source>
        <strain evidence="7">RCC 1115</strain>
    </source>
</reference>
<feature type="binding site" evidence="5">
    <location>
        <position position="179"/>
    </location>
    <ligand>
        <name>Mg(2+)</name>
        <dbReference type="ChEBI" id="CHEBI:18420"/>
    </ligand>
</feature>
<comment type="similarity">
    <text evidence="5">Belongs to the class I-like SAM-binding methyltransferase superfamily. UbiG/COQ3 family.</text>
</comment>
<organism evidence="7">
    <name type="scientific">Ostreococcus tauri</name>
    <name type="common">Marine green alga</name>
    <dbReference type="NCBI Taxonomy" id="70448"/>
    <lineage>
        <taxon>Eukaryota</taxon>
        <taxon>Viridiplantae</taxon>
        <taxon>Chlorophyta</taxon>
        <taxon>Mamiellophyceae</taxon>
        <taxon>Mamiellales</taxon>
        <taxon>Bathycoccaceae</taxon>
        <taxon>Ostreococcus</taxon>
    </lineage>
</organism>
<feature type="binding site" evidence="5">
    <location>
        <position position="77"/>
    </location>
    <ligand>
        <name>S-adenosyl-L-methionine</name>
        <dbReference type="ChEBI" id="CHEBI:59789"/>
    </ligand>
</feature>
<keyword evidence="5" id="KW-0999">Mitochondrion inner membrane</keyword>
<dbReference type="AlphaFoldDB" id="A0A1Y5IPI3"/>
<feature type="compositionally biased region" description="Low complexity" evidence="6">
    <location>
        <begin position="24"/>
        <end position="42"/>
    </location>
</feature>
<dbReference type="GO" id="GO:0046872">
    <property type="term" value="F:metal ion binding"/>
    <property type="evidence" value="ECO:0007669"/>
    <property type="project" value="UniProtKB-KW"/>
</dbReference>
<dbReference type="CDD" id="cd02440">
    <property type="entry name" value="AdoMet_MTases"/>
    <property type="match status" value="1"/>
</dbReference>
<comment type="subcellular location">
    <subcellularLocation>
        <location evidence="5">Mitochondrion inner membrane</location>
        <topology evidence="5">Peripheral membrane protein</topology>
        <orientation evidence="5">Matrix side</orientation>
    </subcellularLocation>
</comment>
<dbReference type="InterPro" id="IPR029063">
    <property type="entry name" value="SAM-dependent_MTases_sf"/>
</dbReference>
<comment type="subunit">
    <text evidence="5">Component of a multi-subunit COQ enzyme complex.</text>
</comment>
<evidence type="ECO:0000256" key="2">
    <source>
        <dbReference type="ARBA" id="ARBA00022679"/>
    </source>
</evidence>
<dbReference type="eggNOG" id="KOG1270">
    <property type="taxonomic scope" value="Eukaryota"/>
</dbReference>
<keyword evidence="1 5" id="KW-0489">Methyltransferase</keyword>
<dbReference type="HAMAP" id="MF_00472">
    <property type="entry name" value="UbiG"/>
    <property type="match status" value="1"/>
</dbReference>
<keyword evidence="5" id="KW-0460">Magnesium</keyword>
<dbReference type="GO" id="GO:0120537">
    <property type="term" value="F:3-demethylubiquinone 3-O-methyltransferase activity"/>
    <property type="evidence" value="ECO:0007669"/>
    <property type="project" value="RHEA"/>
</dbReference>
<keyword evidence="4 5" id="KW-0949">S-adenosyl-L-methionine</keyword>
<dbReference type="Pfam" id="PF13489">
    <property type="entry name" value="Methyltransf_23"/>
    <property type="match status" value="1"/>
</dbReference>
<comment type="cofactor">
    <cofactor evidence="5">
        <name>Mg(2+)</name>
        <dbReference type="ChEBI" id="CHEBI:18420"/>
    </cofactor>
</comment>
<keyword evidence="5" id="KW-0472">Membrane</keyword>
<proteinExistence type="inferred from homology"/>
<dbReference type="UniPathway" id="UPA00232"/>
<dbReference type="Proteomes" id="UP000195557">
    <property type="component" value="Unassembled WGS sequence"/>
</dbReference>
<accession>A0A1Y5IPI3</accession>
<dbReference type="EC" id="2.1.1.-" evidence="5"/>
<sequence length="298" mass="31959">MRRRALDAARASPRGGRTAERASSRSSATPARARARSSASAGQVDPNERAKFERDAALWWNETRGPFAALHAMNPTRVAFVRDALREQFKETLGTNAMRDALRGTRVLDVGCGGGIFAESLARLGADVTAIDAGLANIEIARAHAARDPGLDGRLRYEHVAAEALGDRGETFDAVTSLEVIEHVSDPMGFAKSLGKLVRPGGALFLSTINRTARSFAFAIVGAERALGLVPPGTHSFSKFLTPGEVALLASRSGCEMRELAGMVYDPIRNTWALSTDVQINFIAHCVKAKESTKKSKD</sequence>
<dbReference type="EMBL" id="KZ155772">
    <property type="protein sequence ID" value="OUS49032.1"/>
    <property type="molecule type" value="Genomic_DNA"/>
</dbReference>
<dbReference type="PANTHER" id="PTHR43464:SF19">
    <property type="entry name" value="UBIQUINONE BIOSYNTHESIS O-METHYLTRANSFERASE, MITOCHONDRIAL"/>
    <property type="match status" value="1"/>
</dbReference>
<feature type="binding site" evidence="5">
    <location>
        <position position="178"/>
    </location>
    <ligand>
        <name>S-adenosyl-L-methionine</name>
        <dbReference type="ChEBI" id="CHEBI:59789"/>
    </ligand>
</feature>
<protein>
    <recommendedName>
        <fullName evidence="5">Ubiquinone biosynthesis O-methyltransferase, mitochondrial</fullName>
    </recommendedName>
    <alternativeName>
        <fullName evidence="5">3-demethylubiquinol 3-O-methyltransferase</fullName>
        <ecNumber evidence="5">2.1.1.64</ecNumber>
    </alternativeName>
    <alternativeName>
        <fullName evidence="5">3-demethylubiquinone 3-O-methyltransferase</fullName>
        <ecNumber evidence="5">2.1.1.-</ecNumber>
    </alternativeName>
    <alternativeName>
        <fullName evidence="5">Polyprenyldihydroxybenzoate methyltransferase</fullName>
        <ecNumber evidence="5">2.1.1.114</ecNumber>
    </alternativeName>
</protein>
<comment type="catalytic activity">
    <reaction evidence="5">
        <text>a 3-demethylubiquinone + S-adenosyl-L-methionine = a ubiquinone + S-adenosyl-L-homocysteine</text>
        <dbReference type="Rhea" id="RHEA:81215"/>
        <dbReference type="Rhea" id="RHEA-COMP:9565"/>
        <dbReference type="Rhea" id="RHEA-COMP:19654"/>
        <dbReference type="ChEBI" id="CHEBI:16389"/>
        <dbReference type="ChEBI" id="CHEBI:57856"/>
        <dbReference type="ChEBI" id="CHEBI:59789"/>
        <dbReference type="ChEBI" id="CHEBI:231825"/>
    </reaction>
</comment>
<keyword evidence="5" id="KW-0479">Metal-binding</keyword>
<dbReference type="PANTHER" id="PTHR43464">
    <property type="entry name" value="METHYLTRANSFERASE"/>
    <property type="match status" value="1"/>
</dbReference>
<evidence type="ECO:0000256" key="1">
    <source>
        <dbReference type="ARBA" id="ARBA00022603"/>
    </source>
</evidence>
<dbReference type="GO" id="GO:0010420">
    <property type="term" value="F:polyprenyldihydroxybenzoate methyltransferase activity"/>
    <property type="evidence" value="ECO:0007669"/>
    <property type="project" value="UniProtKB-UniRule"/>
</dbReference>
<comment type="function">
    <text evidence="5">O-methyltransferase required for two non-consecutive steps during ubiquinone biosynthesis. Catalyzes the 2 O-methylation of 3,4-dihydroxy-5-(all-trans-polyprenyl)benzoic acid into 4-hydroxy-3-methoxy-5-(all-trans-polyprenyl)benzoic acid. Also catalyzes the last step of ubiquinone biosynthesis by mediating methylation of 3-demethylubiquinone into ubiquinone. Also able to mediate the methylation of 3-demethylubiquinol into ubiquinol.</text>
</comment>
<comment type="pathway">
    <text evidence="5">Cofactor biosynthesis; ubiquinone biosynthesis.</text>
</comment>
<comment type="catalytic activity">
    <reaction evidence="5">
        <text>a 3-demethylubiquinol + S-adenosyl-L-methionine = a ubiquinol + S-adenosyl-L-homocysteine + H(+)</text>
        <dbReference type="Rhea" id="RHEA:44380"/>
        <dbReference type="Rhea" id="RHEA-COMP:9566"/>
        <dbReference type="Rhea" id="RHEA-COMP:10914"/>
        <dbReference type="ChEBI" id="CHEBI:15378"/>
        <dbReference type="ChEBI" id="CHEBI:17976"/>
        <dbReference type="ChEBI" id="CHEBI:57856"/>
        <dbReference type="ChEBI" id="CHEBI:59789"/>
        <dbReference type="ChEBI" id="CHEBI:84422"/>
        <dbReference type="EC" id="2.1.1.64"/>
    </reaction>
</comment>
<dbReference type="NCBIfam" id="TIGR01983">
    <property type="entry name" value="UbiG"/>
    <property type="match status" value="1"/>
</dbReference>
<evidence type="ECO:0000256" key="3">
    <source>
        <dbReference type="ARBA" id="ARBA00022688"/>
    </source>
</evidence>
<evidence type="ECO:0000256" key="6">
    <source>
        <dbReference type="SAM" id="MobiDB-lite"/>
    </source>
</evidence>
<feature type="binding site" evidence="5">
    <location>
        <position position="182"/>
    </location>
    <ligand>
        <name>Mg(2+)</name>
        <dbReference type="ChEBI" id="CHEBI:18420"/>
    </ligand>
</feature>
<dbReference type="Gene3D" id="3.40.50.150">
    <property type="entry name" value="Vaccinia Virus protein VP39"/>
    <property type="match status" value="1"/>
</dbReference>
<dbReference type="SUPFAM" id="SSF53335">
    <property type="entry name" value="S-adenosyl-L-methionine-dependent methyltransferases"/>
    <property type="match status" value="1"/>
</dbReference>
<feature type="binding site" evidence="5">
    <location>
        <position position="132"/>
    </location>
    <ligand>
        <name>S-adenosyl-L-methionine</name>
        <dbReference type="ChEBI" id="CHEBI:59789"/>
    </ligand>
</feature>
<gene>
    <name evidence="5" type="primary">COQ3</name>
    <name evidence="7" type="ORF">BE221DRAFT_203327</name>
</gene>
<evidence type="ECO:0000313" key="7">
    <source>
        <dbReference type="EMBL" id="OUS49032.1"/>
    </source>
</evidence>
<evidence type="ECO:0000256" key="4">
    <source>
        <dbReference type="ARBA" id="ARBA00022691"/>
    </source>
</evidence>
<dbReference type="GO" id="GO:0031314">
    <property type="term" value="C:extrinsic component of mitochondrial inner membrane"/>
    <property type="evidence" value="ECO:0007669"/>
    <property type="project" value="UniProtKB-UniRule"/>
</dbReference>
<name>A0A1Y5IPI3_OSTTA</name>
<feature type="binding site" evidence="5">
    <location>
        <position position="111"/>
    </location>
    <ligand>
        <name>S-adenosyl-L-methionine</name>
        <dbReference type="ChEBI" id="CHEBI:59789"/>
    </ligand>
</feature>
<keyword evidence="2 5" id="KW-0808">Transferase</keyword>
<keyword evidence="3 5" id="KW-0831">Ubiquinone biosynthesis</keyword>
<feature type="region of interest" description="Disordered" evidence="6">
    <location>
        <begin position="1"/>
        <end position="49"/>
    </location>
</feature>
<feature type="binding site" evidence="5">
    <location>
        <position position="183"/>
    </location>
    <ligand>
        <name>Mg(2+)</name>
        <dbReference type="ChEBI" id="CHEBI:18420"/>
    </ligand>
</feature>